<feature type="region of interest" description="Disordered" evidence="1">
    <location>
        <begin position="410"/>
        <end position="453"/>
    </location>
</feature>
<evidence type="ECO:0000313" key="2">
    <source>
        <dbReference type="EMBL" id="KAF8450918.1"/>
    </source>
</evidence>
<dbReference type="GO" id="GO:0005739">
    <property type="term" value="C:mitochondrion"/>
    <property type="evidence" value="ECO:0007669"/>
    <property type="project" value="TreeGrafter"/>
</dbReference>
<dbReference type="PANTHER" id="PTHR11695">
    <property type="entry name" value="ALCOHOL DEHYDROGENASE RELATED"/>
    <property type="match status" value="1"/>
</dbReference>
<protein>
    <submittedName>
        <fullName evidence="2">Uncharacterized protein</fullName>
    </submittedName>
</protein>
<dbReference type="Proteomes" id="UP001194468">
    <property type="component" value="Unassembled WGS sequence"/>
</dbReference>
<dbReference type="AlphaFoldDB" id="A0AAD4C7Z5"/>
<comment type="caution">
    <text evidence="2">The sequence shown here is derived from an EMBL/GenBank/DDBJ whole genome shotgun (WGS) entry which is preliminary data.</text>
</comment>
<sequence>MASIEIVRGIAAGSVDRKSHKSSGSVFGVAWFSKDKSSTTAKGKNHQANTDSPLGFTAHRTPPVYVGGGSILVQVWGVGLDGTDARLTGIHPPRASSSLAGAPYGTKMSKTSEKDKVRCPPVGYIPGRSFVGRVLEVGWEVGVDVAKRGDWVVGLMSVHKSGALAEFILADRHRIHRVPNPFMHVQYPFNSIPRTDSTKEADGDVAKRRDSLTTSANESCLTVNELALLPLCGVPAYRAVRTFHHITQSMGKPQLPYGNSHNELHPILPPRSDKHDFVAGGDQDDPITRVQPSDSRPRALILRAHDGAGALAAQMLVREGWSVWAHVPVPFMLPGTQMELPDELKDEEEERELDNQRNILHRIEDRLREYGVDEVIFVPVTSMPLSALFDVSNPTLEAMSSWSSPSIQFSRSPSSSPSVSPSPFSRSNTSTPLSSPYSHGVSSSHLSSPTSSSTHQHAFMTPYSFTPLPLTPYDCEQDSIVSLMSFLTRSRIRLDAILDTIGGREIWDAGRLLLSRPVRDPSRQDVDAQFTTLVGDTPDRVVSTAGDNFRAGVRALRLGGAKDQHPFEDSGYHEAVTNGHGKDKAKAKPRAVNYSWVNVVSDIDWEGSDVHDTLCTVLRMASSEGVKPVIGPVDFVNMRCKDKGKKRASVVADGIEEELLGKVVPFENTPDVFLPGGGLEYGGTVVSRVAA</sequence>
<name>A0AAD4C7Z5_BOLED</name>
<dbReference type="SUPFAM" id="SSF50129">
    <property type="entry name" value="GroES-like"/>
    <property type="match status" value="1"/>
</dbReference>
<reference evidence="2" key="1">
    <citation type="submission" date="2019-10" db="EMBL/GenBank/DDBJ databases">
        <authorList>
            <consortium name="DOE Joint Genome Institute"/>
            <person name="Kuo A."/>
            <person name="Miyauchi S."/>
            <person name="Kiss E."/>
            <person name="Drula E."/>
            <person name="Kohler A."/>
            <person name="Sanchez-Garcia M."/>
            <person name="Andreopoulos B."/>
            <person name="Barry K.W."/>
            <person name="Bonito G."/>
            <person name="Buee M."/>
            <person name="Carver A."/>
            <person name="Chen C."/>
            <person name="Cichocki N."/>
            <person name="Clum A."/>
            <person name="Culley D."/>
            <person name="Crous P.W."/>
            <person name="Fauchery L."/>
            <person name="Girlanda M."/>
            <person name="Hayes R."/>
            <person name="Keri Z."/>
            <person name="LaButti K."/>
            <person name="Lipzen A."/>
            <person name="Lombard V."/>
            <person name="Magnuson J."/>
            <person name="Maillard F."/>
            <person name="Morin E."/>
            <person name="Murat C."/>
            <person name="Nolan M."/>
            <person name="Ohm R."/>
            <person name="Pangilinan J."/>
            <person name="Pereira M."/>
            <person name="Perotto S."/>
            <person name="Peter M."/>
            <person name="Riley R."/>
            <person name="Sitrit Y."/>
            <person name="Stielow B."/>
            <person name="Szollosi G."/>
            <person name="Zifcakova L."/>
            <person name="Stursova M."/>
            <person name="Spatafora J.W."/>
            <person name="Tedersoo L."/>
            <person name="Vaario L.-M."/>
            <person name="Yamada A."/>
            <person name="Yan M."/>
            <person name="Wang P."/>
            <person name="Xu J."/>
            <person name="Bruns T."/>
            <person name="Baldrian P."/>
            <person name="Vilgalys R."/>
            <person name="Henrissat B."/>
            <person name="Grigoriev I.V."/>
            <person name="Hibbett D."/>
            <person name="Nagy L.G."/>
            <person name="Martin F.M."/>
        </authorList>
    </citation>
    <scope>NUCLEOTIDE SEQUENCE</scope>
    <source>
        <strain evidence="2">BED1</strain>
    </source>
</reference>
<dbReference type="PANTHER" id="PTHR11695:SF294">
    <property type="entry name" value="RETICULON-4-INTERACTING PROTEIN 1, MITOCHONDRIAL"/>
    <property type="match status" value="1"/>
</dbReference>
<gene>
    <name evidence="2" type="ORF">L210DRAFT_2420029</name>
</gene>
<reference evidence="2" key="2">
    <citation type="journal article" date="2020" name="Nat. Commun.">
        <title>Large-scale genome sequencing of mycorrhizal fungi provides insights into the early evolution of symbiotic traits.</title>
        <authorList>
            <person name="Miyauchi S."/>
            <person name="Kiss E."/>
            <person name="Kuo A."/>
            <person name="Drula E."/>
            <person name="Kohler A."/>
            <person name="Sanchez-Garcia M."/>
            <person name="Morin E."/>
            <person name="Andreopoulos B."/>
            <person name="Barry K.W."/>
            <person name="Bonito G."/>
            <person name="Buee M."/>
            <person name="Carver A."/>
            <person name="Chen C."/>
            <person name="Cichocki N."/>
            <person name="Clum A."/>
            <person name="Culley D."/>
            <person name="Crous P.W."/>
            <person name="Fauchery L."/>
            <person name="Girlanda M."/>
            <person name="Hayes R.D."/>
            <person name="Keri Z."/>
            <person name="LaButti K."/>
            <person name="Lipzen A."/>
            <person name="Lombard V."/>
            <person name="Magnuson J."/>
            <person name="Maillard F."/>
            <person name="Murat C."/>
            <person name="Nolan M."/>
            <person name="Ohm R.A."/>
            <person name="Pangilinan J."/>
            <person name="Pereira M.F."/>
            <person name="Perotto S."/>
            <person name="Peter M."/>
            <person name="Pfister S."/>
            <person name="Riley R."/>
            <person name="Sitrit Y."/>
            <person name="Stielow J.B."/>
            <person name="Szollosi G."/>
            <person name="Zifcakova L."/>
            <person name="Stursova M."/>
            <person name="Spatafora J.W."/>
            <person name="Tedersoo L."/>
            <person name="Vaario L.M."/>
            <person name="Yamada A."/>
            <person name="Yan M."/>
            <person name="Wang P."/>
            <person name="Xu J."/>
            <person name="Bruns T."/>
            <person name="Baldrian P."/>
            <person name="Vilgalys R."/>
            <person name="Dunand C."/>
            <person name="Henrissat B."/>
            <person name="Grigoriev I.V."/>
            <person name="Hibbett D."/>
            <person name="Nagy L.G."/>
            <person name="Martin F.M."/>
        </authorList>
    </citation>
    <scope>NUCLEOTIDE SEQUENCE</scope>
    <source>
        <strain evidence="2">BED1</strain>
    </source>
</reference>
<dbReference type="InterPro" id="IPR050700">
    <property type="entry name" value="YIM1/Zinc_Alcohol_DH_Fams"/>
</dbReference>
<accession>A0AAD4C7Z5</accession>
<evidence type="ECO:0000313" key="3">
    <source>
        <dbReference type="Proteomes" id="UP001194468"/>
    </source>
</evidence>
<dbReference type="EMBL" id="WHUW01000002">
    <property type="protein sequence ID" value="KAF8450918.1"/>
    <property type="molecule type" value="Genomic_DNA"/>
</dbReference>
<dbReference type="InterPro" id="IPR011032">
    <property type="entry name" value="GroES-like_sf"/>
</dbReference>
<proteinExistence type="predicted"/>
<dbReference type="Gene3D" id="3.90.180.10">
    <property type="entry name" value="Medium-chain alcohol dehydrogenases, catalytic domain"/>
    <property type="match status" value="1"/>
</dbReference>
<organism evidence="2 3">
    <name type="scientific">Boletus edulis BED1</name>
    <dbReference type="NCBI Taxonomy" id="1328754"/>
    <lineage>
        <taxon>Eukaryota</taxon>
        <taxon>Fungi</taxon>
        <taxon>Dikarya</taxon>
        <taxon>Basidiomycota</taxon>
        <taxon>Agaricomycotina</taxon>
        <taxon>Agaricomycetes</taxon>
        <taxon>Agaricomycetidae</taxon>
        <taxon>Boletales</taxon>
        <taxon>Boletineae</taxon>
        <taxon>Boletaceae</taxon>
        <taxon>Boletoideae</taxon>
        <taxon>Boletus</taxon>
    </lineage>
</organism>
<keyword evidence="3" id="KW-1185">Reference proteome</keyword>
<evidence type="ECO:0000256" key="1">
    <source>
        <dbReference type="SAM" id="MobiDB-lite"/>
    </source>
</evidence>